<sequence>MEALLVDGHDASSADAVPHESVTFLKRNIVQRTLSAIVLAPAIIYFIYRGAKAAVITLGTIVVAICLFEYSWLALRIRHRAVTHYLCYLSFHPDDDPLHFLDVRATYSAPLDVRSTAASRLSKSKVWWRVYLIAGALAVPIAATATGLVYATMRRMNDIQLDYLVYAGGSFFVAGVCAFLTPSPVDAVVLLLEVVGFSLSSLNNHFCSRRPNTKCFLTVDSGTALCVVFVPMVALRMTSHRHIVDAGVAIALDIVSLVYIPMMFRMLIDALGVMASGQEVAMRYLFIVWGCDCGAYAAGMLLTAWGYKGSPRTKLAPHISPNKDIEGTIGGIVMAVGASIVANKYFDVADQSSEYGSYISTQLKTTTAYWQLIVFAVVGACFSRYGDLFASLLKRLADVKDTGRLIPGHGGMLDRVDGLIFMSAILAIFHRAMFPLLYEYDKRGKLLQDVMYLSPWDQKWLLNVVTSFNSATTPS</sequence>
<dbReference type="Proteomes" id="UP000332933">
    <property type="component" value="Unassembled WGS sequence"/>
</dbReference>
<evidence type="ECO:0000313" key="15">
    <source>
        <dbReference type="EMBL" id="KAF0694267.1"/>
    </source>
</evidence>
<evidence type="ECO:0000256" key="5">
    <source>
        <dbReference type="ARBA" id="ARBA00022679"/>
    </source>
</evidence>
<dbReference type="AlphaFoldDB" id="A0A485L200"/>
<feature type="transmembrane region" description="Helical" evidence="14">
    <location>
        <begin position="163"/>
        <end position="181"/>
    </location>
</feature>
<evidence type="ECO:0000256" key="4">
    <source>
        <dbReference type="ARBA" id="ARBA00022516"/>
    </source>
</evidence>
<organism evidence="16 17">
    <name type="scientific">Aphanomyces stellatus</name>
    <dbReference type="NCBI Taxonomy" id="120398"/>
    <lineage>
        <taxon>Eukaryota</taxon>
        <taxon>Sar</taxon>
        <taxon>Stramenopiles</taxon>
        <taxon>Oomycota</taxon>
        <taxon>Saprolegniomycetes</taxon>
        <taxon>Saprolegniales</taxon>
        <taxon>Verrucalvaceae</taxon>
        <taxon>Aphanomyces</taxon>
    </lineage>
</organism>
<evidence type="ECO:0000256" key="10">
    <source>
        <dbReference type="ARBA" id="ARBA00023136"/>
    </source>
</evidence>
<dbReference type="GO" id="GO:0005886">
    <property type="term" value="C:plasma membrane"/>
    <property type="evidence" value="ECO:0007669"/>
    <property type="project" value="UniProtKB-SubCell"/>
</dbReference>
<evidence type="ECO:0000256" key="9">
    <source>
        <dbReference type="ARBA" id="ARBA00023098"/>
    </source>
</evidence>
<protein>
    <recommendedName>
        <fullName evidence="13">Phosphatidate cytidylyltransferase</fullName>
        <ecNumber evidence="13">2.7.7.41</ecNumber>
    </recommendedName>
</protein>
<feature type="transmembrane region" description="Helical" evidence="14">
    <location>
        <begin position="419"/>
        <end position="438"/>
    </location>
</feature>
<evidence type="ECO:0000256" key="6">
    <source>
        <dbReference type="ARBA" id="ARBA00022692"/>
    </source>
</evidence>
<keyword evidence="17" id="KW-1185">Reference proteome</keyword>
<reference evidence="15" key="2">
    <citation type="submission" date="2019-06" db="EMBL/GenBank/DDBJ databases">
        <title>Genomics analysis of Aphanomyces spp. identifies a new class of oomycete effector associated with host adaptation.</title>
        <authorList>
            <person name="Gaulin E."/>
        </authorList>
    </citation>
    <scope>NUCLEOTIDE SEQUENCE</scope>
    <source>
        <strain evidence="15">CBS 578.67</strain>
    </source>
</reference>
<dbReference type="EC" id="2.7.7.41" evidence="13"/>
<feature type="transmembrane region" description="Helical" evidence="14">
    <location>
        <begin position="246"/>
        <end position="264"/>
    </location>
</feature>
<feature type="transmembrane region" description="Helical" evidence="14">
    <location>
        <begin position="55"/>
        <end position="75"/>
    </location>
</feature>
<keyword evidence="6 13" id="KW-0812">Transmembrane</keyword>
<dbReference type="UniPathway" id="UPA00557">
    <property type="reaction ID" value="UER00614"/>
</dbReference>
<name>A0A485L200_9STRA</name>
<dbReference type="PANTHER" id="PTHR46382">
    <property type="entry name" value="PHOSPHATIDATE CYTIDYLYLTRANSFERASE"/>
    <property type="match status" value="1"/>
</dbReference>
<dbReference type="GO" id="GO:0004605">
    <property type="term" value="F:phosphatidate cytidylyltransferase activity"/>
    <property type="evidence" value="ECO:0007669"/>
    <property type="project" value="UniProtKB-EC"/>
</dbReference>
<feature type="transmembrane region" description="Helical" evidence="14">
    <location>
        <begin position="215"/>
        <end position="234"/>
    </location>
</feature>
<keyword evidence="12" id="KW-1208">Phospholipid metabolism</keyword>
<comment type="pathway">
    <text evidence="13">Phospholipid metabolism; CDP-diacylglycerol biosynthesis; CDP-diacylglycerol from sn-glycerol 3-phosphate: step 3/3.</text>
</comment>
<keyword evidence="11" id="KW-0594">Phospholipid biosynthesis</keyword>
<feature type="transmembrane region" description="Helical" evidence="14">
    <location>
        <begin position="187"/>
        <end position="203"/>
    </location>
</feature>
<gene>
    <name evidence="16" type="primary">Aste57867_14837</name>
    <name evidence="15" type="ORF">As57867_014781</name>
    <name evidence="16" type="ORF">ASTE57867_14837</name>
</gene>
<proteinExistence type="inferred from homology"/>
<dbReference type="OrthoDB" id="10260889at2759"/>
<evidence type="ECO:0000256" key="12">
    <source>
        <dbReference type="ARBA" id="ARBA00023264"/>
    </source>
</evidence>
<dbReference type="EMBL" id="CAADRA010005603">
    <property type="protein sequence ID" value="VFT91655.1"/>
    <property type="molecule type" value="Genomic_DNA"/>
</dbReference>
<evidence type="ECO:0000256" key="1">
    <source>
        <dbReference type="ARBA" id="ARBA00004651"/>
    </source>
</evidence>
<evidence type="ECO:0000313" key="17">
    <source>
        <dbReference type="Proteomes" id="UP000332933"/>
    </source>
</evidence>
<evidence type="ECO:0000256" key="14">
    <source>
        <dbReference type="SAM" id="Phobius"/>
    </source>
</evidence>
<evidence type="ECO:0000256" key="7">
    <source>
        <dbReference type="ARBA" id="ARBA00022695"/>
    </source>
</evidence>
<dbReference type="EMBL" id="VJMH01005582">
    <property type="protein sequence ID" value="KAF0694267.1"/>
    <property type="molecule type" value="Genomic_DNA"/>
</dbReference>
<dbReference type="GO" id="GO:0016024">
    <property type="term" value="P:CDP-diacylglycerol biosynthetic process"/>
    <property type="evidence" value="ECO:0007669"/>
    <property type="project" value="UniProtKB-UniPathway"/>
</dbReference>
<feature type="transmembrane region" description="Helical" evidence="14">
    <location>
        <begin position="130"/>
        <end position="151"/>
    </location>
</feature>
<evidence type="ECO:0000256" key="8">
    <source>
        <dbReference type="ARBA" id="ARBA00022989"/>
    </source>
</evidence>
<keyword evidence="4" id="KW-0444">Lipid biosynthesis</keyword>
<feature type="transmembrane region" description="Helical" evidence="14">
    <location>
        <begin position="29"/>
        <end position="48"/>
    </location>
</feature>
<accession>A0A485L200</accession>
<comment type="similarity">
    <text evidence="2 13">Belongs to the CDS family.</text>
</comment>
<comment type="catalytic activity">
    <reaction evidence="13">
        <text>a 1,2-diacyl-sn-glycero-3-phosphate + CTP + H(+) = a CDP-1,2-diacyl-sn-glycerol + diphosphate</text>
        <dbReference type="Rhea" id="RHEA:16229"/>
        <dbReference type="ChEBI" id="CHEBI:15378"/>
        <dbReference type="ChEBI" id="CHEBI:33019"/>
        <dbReference type="ChEBI" id="CHEBI:37563"/>
        <dbReference type="ChEBI" id="CHEBI:58332"/>
        <dbReference type="ChEBI" id="CHEBI:58608"/>
        <dbReference type="EC" id="2.7.7.41"/>
    </reaction>
</comment>
<feature type="transmembrane region" description="Helical" evidence="14">
    <location>
        <begin position="367"/>
        <end position="386"/>
    </location>
</feature>
<evidence type="ECO:0000256" key="2">
    <source>
        <dbReference type="ARBA" id="ARBA00010185"/>
    </source>
</evidence>
<keyword evidence="9" id="KW-0443">Lipid metabolism</keyword>
<keyword evidence="7 13" id="KW-0548">Nucleotidyltransferase</keyword>
<comment type="subcellular location">
    <subcellularLocation>
        <location evidence="1">Cell membrane</location>
        <topology evidence="1">Multi-pass membrane protein</topology>
    </subcellularLocation>
</comment>
<evidence type="ECO:0000256" key="11">
    <source>
        <dbReference type="ARBA" id="ARBA00023209"/>
    </source>
</evidence>
<reference evidence="16 17" key="1">
    <citation type="submission" date="2019-03" db="EMBL/GenBank/DDBJ databases">
        <authorList>
            <person name="Gaulin E."/>
            <person name="Dumas B."/>
        </authorList>
    </citation>
    <scope>NUCLEOTIDE SEQUENCE [LARGE SCALE GENOMIC DNA]</scope>
    <source>
        <strain evidence="16">CBS 568.67</strain>
    </source>
</reference>
<dbReference type="Pfam" id="PF01148">
    <property type="entry name" value="CTP_transf_1"/>
    <property type="match status" value="1"/>
</dbReference>
<evidence type="ECO:0000256" key="3">
    <source>
        <dbReference type="ARBA" id="ARBA00022475"/>
    </source>
</evidence>
<evidence type="ECO:0000313" key="16">
    <source>
        <dbReference type="EMBL" id="VFT91655.1"/>
    </source>
</evidence>
<keyword evidence="5 13" id="KW-0808">Transferase</keyword>
<dbReference type="InterPro" id="IPR000374">
    <property type="entry name" value="PC_trans"/>
</dbReference>
<evidence type="ECO:0000256" key="13">
    <source>
        <dbReference type="RuleBase" id="RU003938"/>
    </source>
</evidence>
<dbReference type="PROSITE" id="PS01315">
    <property type="entry name" value="CDS"/>
    <property type="match status" value="1"/>
</dbReference>
<dbReference type="PANTHER" id="PTHR46382:SF1">
    <property type="entry name" value="PHOSPHATIDATE CYTIDYLYLTRANSFERASE"/>
    <property type="match status" value="1"/>
</dbReference>
<keyword evidence="3" id="KW-1003">Cell membrane</keyword>
<feature type="transmembrane region" description="Helical" evidence="14">
    <location>
        <begin position="284"/>
        <end position="307"/>
    </location>
</feature>
<keyword evidence="10 14" id="KW-0472">Membrane</keyword>
<feature type="transmembrane region" description="Helical" evidence="14">
    <location>
        <begin position="327"/>
        <end position="346"/>
    </location>
</feature>
<keyword evidence="8 14" id="KW-1133">Transmembrane helix</keyword>